<dbReference type="EMBL" id="JAPCWZ010000002">
    <property type="protein sequence ID" value="KAK8877389.1"/>
    <property type="molecule type" value="Genomic_DNA"/>
</dbReference>
<evidence type="ECO:0000313" key="3">
    <source>
        <dbReference type="Proteomes" id="UP001390339"/>
    </source>
</evidence>
<accession>A0ABR2JHZ8</accession>
<gene>
    <name evidence="2" type="ORF">PGQ11_002335</name>
</gene>
<organism evidence="2 3">
    <name type="scientific">Apiospora arundinis</name>
    <dbReference type="NCBI Taxonomy" id="335852"/>
    <lineage>
        <taxon>Eukaryota</taxon>
        <taxon>Fungi</taxon>
        <taxon>Dikarya</taxon>
        <taxon>Ascomycota</taxon>
        <taxon>Pezizomycotina</taxon>
        <taxon>Sordariomycetes</taxon>
        <taxon>Xylariomycetidae</taxon>
        <taxon>Amphisphaeriales</taxon>
        <taxon>Apiosporaceae</taxon>
        <taxon>Apiospora</taxon>
    </lineage>
</organism>
<reference evidence="2 3" key="1">
    <citation type="journal article" date="2024" name="IMA Fungus">
        <title>Apiospora arundinis, a panoply of carbohydrate-active enzymes and secondary metabolites.</title>
        <authorList>
            <person name="Sorensen T."/>
            <person name="Petersen C."/>
            <person name="Muurmann A.T."/>
            <person name="Christiansen J.V."/>
            <person name="Brundto M.L."/>
            <person name="Overgaard C.K."/>
            <person name="Boysen A.T."/>
            <person name="Wollenberg R.D."/>
            <person name="Larsen T.O."/>
            <person name="Sorensen J.L."/>
            <person name="Nielsen K.L."/>
            <person name="Sondergaard T.E."/>
        </authorList>
    </citation>
    <scope>NUCLEOTIDE SEQUENCE [LARGE SCALE GENOMIC DNA]</scope>
    <source>
        <strain evidence="2 3">AAU 773</strain>
    </source>
</reference>
<dbReference type="Proteomes" id="UP001390339">
    <property type="component" value="Unassembled WGS sequence"/>
</dbReference>
<keyword evidence="3" id="KW-1185">Reference proteome</keyword>
<name>A0ABR2JHZ8_9PEZI</name>
<protein>
    <submittedName>
        <fullName evidence="2">Uncharacterized protein</fullName>
    </submittedName>
</protein>
<sequence length="163" mass="17745">MDATEKQPSAGSKCVAICFASSPREKAYNRGMMYSKTDKLPAVAATTNKLPRPTRFWSTPKGRILSPGTQKPYPCWNKPKTNTATMAAQIEMIGTEFQAHLEPDSRNAASNRTNSKECMIAPTQSISVIALISLSSGWTITEGYDNAARTATMAAMIPPRKKT</sequence>
<feature type="region of interest" description="Disordered" evidence="1">
    <location>
        <begin position="52"/>
        <end position="74"/>
    </location>
</feature>
<evidence type="ECO:0000256" key="1">
    <source>
        <dbReference type="SAM" id="MobiDB-lite"/>
    </source>
</evidence>
<evidence type="ECO:0000313" key="2">
    <source>
        <dbReference type="EMBL" id="KAK8877389.1"/>
    </source>
</evidence>
<comment type="caution">
    <text evidence="2">The sequence shown here is derived from an EMBL/GenBank/DDBJ whole genome shotgun (WGS) entry which is preliminary data.</text>
</comment>
<proteinExistence type="predicted"/>